<sequence length="380" mass="41381">MHDLTTAEFERRMSLVRAAMADLDCDLWIVTRPENIYYLSGYRAAHVAARTSRFHGILVPREGHPVLVARSLEAVTADDQRIDAVLLFDDDVDPYPRMRDTLFDGSTPRTLRVGVEQRFLSVRQWRELGAVFDIADAVDITGRVEGFASSPSADERGAIDGAARVTMAGLEAASRALAPGRRAHDVVGAAHEAMYAAGQTDFDKALVAVWTGPRGGAMHDTRVTQELVEGHVATIEIMGVDHHLRTGAQACFYLGEEPRPELTDAYALVLAMHDAARDTIAAGRTAGEVFGEADRVYQQARGIPYHRRVGGSMGLTNFAVDLTRGNPAVLQEGQPILVQTLVDDPALITHATTVVVTADGCVELTSTPRTFAAPQWSRRR</sequence>
<dbReference type="InterPro" id="IPR000587">
    <property type="entry name" value="Creatinase_N"/>
</dbReference>
<reference evidence="3" key="1">
    <citation type="submission" date="2023-07" db="EMBL/GenBank/DDBJ databases">
        <title>Functional and genomic diversity of the sorghum phyllosphere microbiome.</title>
        <authorList>
            <person name="Shade A."/>
        </authorList>
    </citation>
    <scope>NUCLEOTIDE SEQUENCE</scope>
    <source>
        <strain evidence="3">SORGH_AS_1067</strain>
    </source>
</reference>
<dbReference type="Pfam" id="PF01321">
    <property type="entry name" value="Creatinase_N"/>
    <property type="match status" value="1"/>
</dbReference>
<dbReference type="GO" id="GO:0102009">
    <property type="term" value="F:proline dipeptidase activity"/>
    <property type="evidence" value="ECO:0007669"/>
    <property type="project" value="UniProtKB-EC"/>
</dbReference>
<gene>
    <name evidence="3" type="ORF">QE405_002998</name>
</gene>
<keyword evidence="3" id="KW-0378">Hydrolase</keyword>
<dbReference type="EC" id="3.4.13.9" evidence="3"/>
<name>A0AAJ1X3H5_9ACTN</name>
<keyword evidence="3" id="KW-0224">Dipeptidase</keyword>
<evidence type="ECO:0000259" key="2">
    <source>
        <dbReference type="Pfam" id="PF01321"/>
    </source>
</evidence>
<accession>A0AAJ1X3H5</accession>
<dbReference type="Gene3D" id="3.90.230.10">
    <property type="entry name" value="Creatinase/methionine aminopeptidase superfamily"/>
    <property type="match status" value="1"/>
</dbReference>
<dbReference type="RefSeq" id="WP_307202215.1">
    <property type="nucleotide sequence ID" value="NZ_JAUTAN010000001.1"/>
</dbReference>
<dbReference type="SUPFAM" id="SSF55920">
    <property type="entry name" value="Creatinase/aminopeptidase"/>
    <property type="match status" value="1"/>
</dbReference>
<dbReference type="InterPro" id="IPR029149">
    <property type="entry name" value="Creatin/AminoP/Spt16_N"/>
</dbReference>
<comment type="caution">
    <text evidence="3">The sequence shown here is derived from an EMBL/GenBank/DDBJ whole genome shotgun (WGS) entry which is preliminary data.</text>
</comment>
<dbReference type="SUPFAM" id="SSF53092">
    <property type="entry name" value="Creatinase/prolidase N-terminal domain"/>
    <property type="match status" value="1"/>
</dbReference>
<evidence type="ECO:0000259" key="1">
    <source>
        <dbReference type="Pfam" id="PF00557"/>
    </source>
</evidence>
<dbReference type="PANTHER" id="PTHR46112:SF2">
    <property type="entry name" value="XAA-PRO AMINOPEPTIDASE P-RELATED"/>
    <property type="match status" value="1"/>
</dbReference>
<feature type="domain" description="Creatinase N-terminal" evidence="2">
    <location>
        <begin position="12"/>
        <end position="145"/>
    </location>
</feature>
<dbReference type="EMBL" id="JAUTAN010000001">
    <property type="protein sequence ID" value="MDQ1105714.1"/>
    <property type="molecule type" value="Genomic_DNA"/>
</dbReference>
<dbReference type="CDD" id="cd01066">
    <property type="entry name" value="APP_MetAP"/>
    <property type="match status" value="1"/>
</dbReference>
<dbReference type="InterPro" id="IPR000994">
    <property type="entry name" value="Pept_M24"/>
</dbReference>
<keyword evidence="3" id="KW-0645">Protease</keyword>
<dbReference type="PANTHER" id="PTHR46112">
    <property type="entry name" value="AMINOPEPTIDASE"/>
    <property type="match status" value="1"/>
</dbReference>
<dbReference type="InterPro" id="IPR036005">
    <property type="entry name" value="Creatinase/aminopeptidase-like"/>
</dbReference>
<dbReference type="AlphaFoldDB" id="A0AAJ1X3H5"/>
<proteinExistence type="predicted"/>
<organism evidence="3 4">
    <name type="scientific">Nocardioides zeae</name>
    <dbReference type="NCBI Taxonomy" id="1457234"/>
    <lineage>
        <taxon>Bacteria</taxon>
        <taxon>Bacillati</taxon>
        <taxon>Actinomycetota</taxon>
        <taxon>Actinomycetes</taxon>
        <taxon>Propionibacteriales</taxon>
        <taxon>Nocardioidaceae</taxon>
        <taxon>Nocardioides</taxon>
    </lineage>
</organism>
<evidence type="ECO:0000313" key="3">
    <source>
        <dbReference type="EMBL" id="MDQ1105714.1"/>
    </source>
</evidence>
<protein>
    <submittedName>
        <fullName evidence="3">Xaa-Pro dipeptidase</fullName>
        <ecNumber evidence="3">3.4.13.9</ecNumber>
    </submittedName>
</protein>
<evidence type="ECO:0000313" key="4">
    <source>
        <dbReference type="Proteomes" id="UP001239215"/>
    </source>
</evidence>
<dbReference type="Gene3D" id="3.40.350.10">
    <property type="entry name" value="Creatinase/prolidase N-terminal domain"/>
    <property type="match status" value="1"/>
</dbReference>
<dbReference type="Pfam" id="PF00557">
    <property type="entry name" value="Peptidase_M24"/>
    <property type="match status" value="1"/>
</dbReference>
<dbReference type="Proteomes" id="UP001239215">
    <property type="component" value="Unassembled WGS sequence"/>
</dbReference>
<feature type="domain" description="Peptidase M24" evidence="1">
    <location>
        <begin position="159"/>
        <end position="339"/>
    </location>
</feature>
<dbReference type="InterPro" id="IPR050659">
    <property type="entry name" value="Peptidase_M24B"/>
</dbReference>